<proteinExistence type="predicted"/>
<evidence type="ECO:0000313" key="2">
    <source>
        <dbReference type="Proteomes" id="UP001642484"/>
    </source>
</evidence>
<protein>
    <submittedName>
        <fullName evidence="1">Uncharacterized protein</fullName>
    </submittedName>
</protein>
<keyword evidence="2" id="KW-1185">Reference proteome</keyword>
<organism evidence="1 2">
    <name type="scientific">Durusdinium trenchii</name>
    <dbReference type="NCBI Taxonomy" id="1381693"/>
    <lineage>
        <taxon>Eukaryota</taxon>
        <taxon>Sar</taxon>
        <taxon>Alveolata</taxon>
        <taxon>Dinophyceae</taxon>
        <taxon>Suessiales</taxon>
        <taxon>Symbiodiniaceae</taxon>
        <taxon>Durusdinium</taxon>
    </lineage>
</organism>
<name>A0ABP0QHB7_9DINO</name>
<comment type="caution">
    <text evidence="1">The sequence shown here is derived from an EMBL/GenBank/DDBJ whole genome shotgun (WGS) entry which is preliminary data.</text>
</comment>
<dbReference type="EMBL" id="CAXAMN010024461">
    <property type="protein sequence ID" value="CAK9086860.1"/>
    <property type="molecule type" value="Genomic_DNA"/>
</dbReference>
<evidence type="ECO:0000313" key="1">
    <source>
        <dbReference type="EMBL" id="CAK9086860.1"/>
    </source>
</evidence>
<sequence length="125" mass="14301">MESTLGFLPTPKRPELPTDLSLLEASSQVEEGDRSIGCTMEEMVLPSFESFRSWEVPLSGEPPRMPNRMLHEYHLYRLRGALTRIDRKRGAFAKEIYSCRGEEAPTTPWSSWALDIKRKFTALLA</sequence>
<reference evidence="1 2" key="1">
    <citation type="submission" date="2024-02" db="EMBL/GenBank/DDBJ databases">
        <authorList>
            <person name="Chen Y."/>
            <person name="Shah S."/>
            <person name="Dougan E. K."/>
            <person name="Thang M."/>
            <person name="Chan C."/>
        </authorList>
    </citation>
    <scope>NUCLEOTIDE SEQUENCE [LARGE SCALE GENOMIC DNA]</scope>
</reference>
<gene>
    <name evidence="1" type="ORF">CCMP2556_LOCUS42055</name>
</gene>
<accession>A0ABP0QHB7</accession>
<dbReference type="Proteomes" id="UP001642484">
    <property type="component" value="Unassembled WGS sequence"/>
</dbReference>